<keyword evidence="4" id="KW-1185">Reference proteome</keyword>
<evidence type="ECO:0000256" key="1">
    <source>
        <dbReference type="SAM" id="MobiDB-lite"/>
    </source>
</evidence>
<proteinExistence type="predicted"/>
<evidence type="ECO:0000256" key="2">
    <source>
        <dbReference type="SAM" id="SignalP"/>
    </source>
</evidence>
<feature type="region of interest" description="Disordered" evidence="1">
    <location>
        <begin position="103"/>
        <end position="135"/>
    </location>
</feature>
<organism evidence="3 4">
    <name type="scientific">Paraphaeosphaeria minitans</name>
    <dbReference type="NCBI Taxonomy" id="565426"/>
    <lineage>
        <taxon>Eukaryota</taxon>
        <taxon>Fungi</taxon>
        <taxon>Dikarya</taxon>
        <taxon>Ascomycota</taxon>
        <taxon>Pezizomycotina</taxon>
        <taxon>Dothideomycetes</taxon>
        <taxon>Pleosporomycetidae</taxon>
        <taxon>Pleosporales</taxon>
        <taxon>Massarineae</taxon>
        <taxon>Didymosphaeriaceae</taxon>
        <taxon>Paraphaeosphaeria</taxon>
    </lineage>
</organism>
<reference evidence="3" key="1">
    <citation type="journal article" date="2020" name="Mol. Plant Microbe Interact.">
        <title>Genome Sequence of the Biocontrol Agent Coniothyrium minitans strain Conio (IMI 134523).</title>
        <authorList>
            <person name="Patel D."/>
            <person name="Shittu T.A."/>
            <person name="Baroncelli R."/>
            <person name="Muthumeenakshi S."/>
            <person name="Osborne T.H."/>
            <person name="Janganan T.K."/>
            <person name="Sreenivasaprasad S."/>
        </authorList>
    </citation>
    <scope>NUCLEOTIDE SEQUENCE</scope>
    <source>
        <strain evidence="3">Conio</strain>
    </source>
</reference>
<feature type="region of interest" description="Disordered" evidence="1">
    <location>
        <begin position="186"/>
        <end position="214"/>
    </location>
</feature>
<evidence type="ECO:0000313" key="3">
    <source>
        <dbReference type="EMBL" id="KAF9735197.1"/>
    </source>
</evidence>
<feature type="chain" id="PRO_5040147112" evidence="2">
    <location>
        <begin position="18"/>
        <end position="224"/>
    </location>
</feature>
<feature type="compositionally biased region" description="Basic and acidic residues" evidence="1">
    <location>
        <begin position="118"/>
        <end position="130"/>
    </location>
</feature>
<keyword evidence="2" id="KW-0732">Signal</keyword>
<dbReference type="EMBL" id="WJXW01000006">
    <property type="protein sequence ID" value="KAF9735197.1"/>
    <property type="molecule type" value="Genomic_DNA"/>
</dbReference>
<accession>A0A9P6GGA0</accession>
<feature type="compositionally biased region" description="Basic and acidic residues" evidence="1">
    <location>
        <begin position="202"/>
        <end position="214"/>
    </location>
</feature>
<feature type="compositionally biased region" description="Polar residues" evidence="1">
    <location>
        <begin position="191"/>
        <end position="200"/>
    </location>
</feature>
<protein>
    <submittedName>
        <fullName evidence="3">Uncharacterized protein</fullName>
    </submittedName>
</protein>
<dbReference type="OrthoDB" id="10574356at2759"/>
<name>A0A9P6GGA0_9PLEO</name>
<gene>
    <name evidence="3" type="ORF">PMIN01_06602</name>
</gene>
<evidence type="ECO:0000313" key="4">
    <source>
        <dbReference type="Proteomes" id="UP000756921"/>
    </source>
</evidence>
<dbReference type="AlphaFoldDB" id="A0A9P6GGA0"/>
<sequence>MKLSFILLAVLAAVAWATPLQQAGVKEIQQGYEVEHRQTIPPEKPDRCYVCDRVYLDCMAHCYGPSKECQLECRIEACDYEDCHRNCGWTGCSQKKALQVNAQQDGAQQTEAQQEPSVEERSPVAQHSDKPSNNPCEKCDKKFDSCMNDWWCWFHKDVCFKDCRVEVCEEIEQENCEVRKQTTAFRENHGKNTTQQAPNEETTEKQETDGDLDNRILACERSRS</sequence>
<feature type="signal peptide" evidence="2">
    <location>
        <begin position="1"/>
        <end position="17"/>
    </location>
</feature>
<feature type="compositionally biased region" description="Low complexity" evidence="1">
    <location>
        <begin position="103"/>
        <end position="114"/>
    </location>
</feature>
<dbReference type="Proteomes" id="UP000756921">
    <property type="component" value="Unassembled WGS sequence"/>
</dbReference>
<comment type="caution">
    <text evidence="3">The sequence shown here is derived from an EMBL/GenBank/DDBJ whole genome shotgun (WGS) entry which is preliminary data.</text>
</comment>